<gene>
    <name evidence="7" type="ORF">ATN88_18325</name>
</gene>
<comment type="caution">
    <text evidence="7">The sequence shown here is derived from an EMBL/GenBank/DDBJ whole genome shotgun (WGS) entry which is preliminary data.</text>
</comment>
<evidence type="ECO:0000256" key="4">
    <source>
        <dbReference type="ARBA" id="ARBA00022989"/>
    </source>
</evidence>
<feature type="transmembrane region" description="Helical" evidence="6">
    <location>
        <begin position="6"/>
        <end position="28"/>
    </location>
</feature>
<keyword evidence="2" id="KW-1003">Cell membrane</keyword>
<keyword evidence="4 6" id="KW-1133">Transmembrane helix</keyword>
<dbReference type="GO" id="GO:0005886">
    <property type="term" value="C:plasma membrane"/>
    <property type="evidence" value="ECO:0007669"/>
    <property type="project" value="UniProtKB-SubCell"/>
</dbReference>
<name>A0A135I964_9GAMM</name>
<dbReference type="Pfam" id="PF01810">
    <property type="entry name" value="LysE"/>
    <property type="match status" value="1"/>
</dbReference>
<dbReference type="AlphaFoldDB" id="A0A135I964"/>
<keyword evidence="5 6" id="KW-0472">Membrane</keyword>
<evidence type="ECO:0008006" key="9">
    <source>
        <dbReference type="Google" id="ProtNLM"/>
    </source>
</evidence>
<evidence type="ECO:0000256" key="5">
    <source>
        <dbReference type="ARBA" id="ARBA00023136"/>
    </source>
</evidence>
<feature type="transmembrane region" description="Helical" evidence="6">
    <location>
        <begin position="40"/>
        <end position="64"/>
    </location>
</feature>
<accession>A0A135I964</accession>
<dbReference type="EMBL" id="LNTY01000032">
    <property type="protein sequence ID" value="KXF81924.1"/>
    <property type="molecule type" value="Genomic_DNA"/>
</dbReference>
<comment type="subcellular location">
    <subcellularLocation>
        <location evidence="1">Cell membrane</location>
        <topology evidence="1">Multi-pass membrane protein</topology>
    </subcellularLocation>
</comment>
<dbReference type="GO" id="GO:0015171">
    <property type="term" value="F:amino acid transmembrane transporter activity"/>
    <property type="evidence" value="ECO:0007669"/>
    <property type="project" value="TreeGrafter"/>
</dbReference>
<proteinExistence type="predicted"/>
<keyword evidence="3 6" id="KW-0812">Transmembrane</keyword>
<reference evidence="7 8" key="1">
    <citation type="submission" date="2015-11" db="EMBL/GenBank/DDBJ databases">
        <title>Genomic Taxonomy of the Vibrionaceae.</title>
        <authorList>
            <person name="Gomez-Gil B."/>
            <person name="Enciso-Ibarra J."/>
        </authorList>
    </citation>
    <scope>NUCLEOTIDE SEQUENCE [LARGE SCALE GENOMIC DNA]</scope>
    <source>
        <strain evidence="7 8">CAIM 912</strain>
    </source>
</reference>
<evidence type="ECO:0000313" key="7">
    <source>
        <dbReference type="EMBL" id="KXF81924.1"/>
    </source>
</evidence>
<feature type="transmembrane region" description="Helical" evidence="6">
    <location>
        <begin position="125"/>
        <end position="142"/>
    </location>
</feature>
<dbReference type="PANTHER" id="PTHR30086:SF19">
    <property type="entry name" value="THREONINE EFFLUX PROTEIN"/>
    <property type="match status" value="1"/>
</dbReference>
<dbReference type="InterPro" id="IPR001123">
    <property type="entry name" value="LeuE-type"/>
</dbReference>
<evidence type="ECO:0000256" key="1">
    <source>
        <dbReference type="ARBA" id="ARBA00004651"/>
    </source>
</evidence>
<dbReference type="Proteomes" id="UP000070529">
    <property type="component" value="Unassembled WGS sequence"/>
</dbReference>
<evidence type="ECO:0000256" key="3">
    <source>
        <dbReference type="ARBA" id="ARBA00022692"/>
    </source>
</evidence>
<evidence type="ECO:0000256" key="2">
    <source>
        <dbReference type="ARBA" id="ARBA00022475"/>
    </source>
</evidence>
<evidence type="ECO:0000256" key="6">
    <source>
        <dbReference type="SAM" id="Phobius"/>
    </source>
</evidence>
<organism evidence="7 8">
    <name type="scientific">Enterovibrio coralii</name>
    <dbReference type="NCBI Taxonomy" id="294935"/>
    <lineage>
        <taxon>Bacteria</taxon>
        <taxon>Pseudomonadati</taxon>
        <taxon>Pseudomonadota</taxon>
        <taxon>Gammaproteobacteria</taxon>
        <taxon>Vibrionales</taxon>
        <taxon>Vibrionaceae</taxon>
        <taxon>Enterovibrio</taxon>
    </lineage>
</organism>
<feature type="transmembrane region" description="Helical" evidence="6">
    <location>
        <begin position="188"/>
        <end position="206"/>
    </location>
</feature>
<keyword evidence="8" id="KW-1185">Reference proteome</keyword>
<feature type="transmembrane region" description="Helical" evidence="6">
    <location>
        <begin position="148"/>
        <end position="167"/>
    </location>
</feature>
<dbReference type="RefSeq" id="WP_067414990.1">
    <property type="nucleotide sequence ID" value="NZ_LNTY01000032.1"/>
</dbReference>
<feature type="transmembrane region" description="Helical" evidence="6">
    <location>
        <begin position="70"/>
        <end position="88"/>
    </location>
</feature>
<sequence length="210" mass="22911">MEEVNYPIILFTAFVSLMSPGPATLSIVATSMSQGRLHGIVQASGVGTGGIVWSSLAAFGFGAIMVANTWLFEVLKILGACYLLFLAYKSAKSALSKNSIQFEQTPHADLVTTYRKGVLIQLTNPKVILFFGSLYAIAIPAGTSSFEIAKVILAISLQSLLCFYALVYLFSTTKVRQFYIGFQRKLEAFLSFVFAFGGFSLLFSKFNENT</sequence>
<dbReference type="OrthoDB" id="9804822at2"/>
<evidence type="ECO:0000313" key="8">
    <source>
        <dbReference type="Proteomes" id="UP000070529"/>
    </source>
</evidence>
<dbReference type="STRING" id="294935.ATN88_18325"/>
<dbReference type="PANTHER" id="PTHR30086">
    <property type="entry name" value="ARGININE EXPORTER PROTEIN ARGO"/>
    <property type="match status" value="1"/>
</dbReference>
<protein>
    <recommendedName>
        <fullName evidence="9">Threonine transporter</fullName>
    </recommendedName>
</protein>